<dbReference type="AlphaFoldDB" id="A0A6P3VAL7"/>
<dbReference type="SUPFAM" id="SSF52042">
    <property type="entry name" value="Ribosomal protein L32e"/>
    <property type="match status" value="1"/>
</dbReference>
<dbReference type="SMART" id="SM01393">
    <property type="entry name" value="Ribosomal_L32e"/>
    <property type="match status" value="1"/>
</dbReference>
<dbReference type="PROSITE" id="PS00580">
    <property type="entry name" value="RIBOSOMAL_L32E"/>
    <property type="match status" value="1"/>
</dbReference>
<dbReference type="Pfam" id="PF01655">
    <property type="entry name" value="Ribosomal_L32e"/>
    <property type="match status" value="1"/>
</dbReference>
<dbReference type="GO" id="GO:0022625">
    <property type="term" value="C:cytosolic large ribosomal subunit"/>
    <property type="evidence" value="ECO:0007669"/>
    <property type="project" value="TreeGrafter"/>
</dbReference>
<protein>
    <recommendedName>
        <fullName evidence="4">60S ribosomal protein L32</fullName>
    </recommendedName>
</protein>
<name>A0A6P3VAL7_OCTDE</name>
<dbReference type="InterPro" id="IPR001515">
    <property type="entry name" value="Ribosomal_eL32"/>
</dbReference>
<dbReference type="GO" id="GO:0006412">
    <property type="term" value="P:translation"/>
    <property type="evidence" value="ECO:0007669"/>
    <property type="project" value="InterPro"/>
</dbReference>
<keyword evidence="3" id="KW-0687">Ribonucleoprotein</keyword>
<dbReference type="PROSITE" id="PS51257">
    <property type="entry name" value="PROKAR_LIPOPROTEIN"/>
    <property type="match status" value="1"/>
</dbReference>
<evidence type="ECO:0000256" key="3">
    <source>
        <dbReference type="ARBA" id="ARBA00023274"/>
    </source>
</evidence>
<dbReference type="GeneID" id="101583359"/>
<dbReference type="OrthoDB" id="268693at2759"/>
<dbReference type="RefSeq" id="XP_012369766.1">
    <property type="nucleotide sequence ID" value="XM_012514312.1"/>
</dbReference>
<dbReference type="PANTHER" id="PTHR23413:SF1">
    <property type="entry name" value="RIBOSOMAL PROTEIN L32"/>
    <property type="match status" value="1"/>
</dbReference>
<dbReference type="InParanoid" id="A0A6P3VAL7"/>
<evidence type="ECO:0000256" key="2">
    <source>
        <dbReference type="ARBA" id="ARBA00022980"/>
    </source>
</evidence>
<accession>A0A6P3VAL7</accession>
<organism evidence="5 6">
    <name type="scientific">Octodon degus</name>
    <name type="common">Degu</name>
    <name type="synonym">Sciurus degus</name>
    <dbReference type="NCBI Taxonomy" id="10160"/>
    <lineage>
        <taxon>Eukaryota</taxon>
        <taxon>Metazoa</taxon>
        <taxon>Chordata</taxon>
        <taxon>Craniata</taxon>
        <taxon>Vertebrata</taxon>
        <taxon>Euteleostomi</taxon>
        <taxon>Mammalia</taxon>
        <taxon>Eutheria</taxon>
        <taxon>Euarchontoglires</taxon>
        <taxon>Glires</taxon>
        <taxon>Rodentia</taxon>
        <taxon>Hystricomorpha</taxon>
        <taxon>Octodontidae</taxon>
        <taxon>Octodon</taxon>
    </lineage>
</organism>
<evidence type="ECO:0000313" key="5">
    <source>
        <dbReference type="Proteomes" id="UP000515203"/>
    </source>
</evidence>
<evidence type="ECO:0000313" key="6">
    <source>
        <dbReference type="RefSeq" id="XP_012369766.1"/>
    </source>
</evidence>
<dbReference type="InterPro" id="IPR036351">
    <property type="entry name" value="Ribosomal_eL32_sf"/>
</dbReference>
<dbReference type="PANTHER" id="PTHR23413">
    <property type="entry name" value="60S RIBOSOMAL PROTEIN L32 AND DNA-DIRECTED RNA POLYMERASE II, SUBUNIT N"/>
    <property type="match status" value="1"/>
</dbReference>
<dbReference type="CDD" id="cd00513">
    <property type="entry name" value="Ribosomal_L32_L32e"/>
    <property type="match status" value="1"/>
</dbReference>
<proteinExistence type="inferred from homology"/>
<reference evidence="6" key="1">
    <citation type="submission" date="2025-08" db="UniProtKB">
        <authorList>
            <consortium name="RefSeq"/>
        </authorList>
    </citation>
    <scope>IDENTIFICATION</scope>
</reference>
<dbReference type="GO" id="GO:0003735">
    <property type="term" value="F:structural constituent of ribosome"/>
    <property type="evidence" value="ECO:0007669"/>
    <property type="project" value="InterPro"/>
</dbReference>
<dbReference type="InterPro" id="IPR018263">
    <property type="entry name" value="Ribosomal_eL32_CS"/>
</dbReference>
<dbReference type="Proteomes" id="UP000515203">
    <property type="component" value="Unplaced"/>
</dbReference>
<comment type="similarity">
    <text evidence="1">Belongs to the eukaryotic ribosomal protein eL32 family.</text>
</comment>
<keyword evidence="5" id="KW-1185">Reference proteome</keyword>
<evidence type="ECO:0000256" key="4">
    <source>
        <dbReference type="ARBA" id="ARBA00035335"/>
    </source>
</evidence>
<sequence>MQPPRARPVAGSSLIGGTLGCYAHFRSFPALRPLVKPEIVKKRTKKFIRRQSDRFVKIKRNWRKPRGIDSRVRRRLKGQTSMPSIGYGSDKKTKHMLPSGSWKFLVHSVKELEVLLMCNKSHCAEMAHNVSSKNRKAIVERAAQLAIWVTNPNARLPSKETKMALRHLWELAGDGSGGSDYRKILGPPQMYEGLGEKNYFCTNTEPYKEGSVFHDDGGDLHEASNVNSFTRFCK</sequence>
<evidence type="ECO:0000256" key="1">
    <source>
        <dbReference type="ARBA" id="ARBA00008431"/>
    </source>
</evidence>
<gene>
    <name evidence="6" type="primary">LOC101583359</name>
</gene>
<keyword evidence="2" id="KW-0689">Ribosomal protein</keyword>